<protein>
    <submittedName>
        <fullName evidence="1">Uncharacterized protein</fullName>
    </submittedName>
</protein>
<sequence>MRMKGSFLETEKHSTFIFEKVLSTNDKINASKCWLPFKSHLCIIFLGIIDRVYGSRLLSMKRCGENLPKLVVDCRFLTEFSVAVQSSFARQVQTLHDSNWTSRVPFEIAVANFRPDNQVAEIVKRYIIFGPRQKCLLIAKFP</sequence>
<keyword evidence="2" id="KW-1185">Reference proteome</keyword>
<evidence type="ECO:0000313" key="2">
    <source>
        <dbReference type="Proteomes" id="UP000053660"/>
    </source>
</evidence>
<reference evidence="1 2" key="1">
    <citation type="submission" date="2014-03" db="EMBL/GenBank/DDBJ databases">
        <title>Draft genome of the hookworm Oesophagostomum dentatum.</title>
        <authorList>
            <person name="Mitreva M."/>
        </authorList>
    </citation>
    <scope>NUCLEOTIDE SEQUENCE [LARGE SCALE GENOMIC DNA]</scope>
    <source>
        <strain evidence="1 2">OD-Hann</strain>
    </source>
</reference>
<dbReference type="InterPro" id="IPR038459">
    <property type="entry name" value="MT_TRM10-typ_sf"/>
</dbReference>
<dbReference type="EMBL" id="KN613066">
    <property type="protein sequence ID" value="KHJ75113.1"/>
    <property type="molecule type" value="Genomic_DNA"/>
</dbReference>
<proteinExistence type="predicted"/>
<gene>
    <name evidence="1" type="ORF">OESDEN_25271</name>
</gene>
<dbReference type="OrthoDB" id="5809081at2759"/>
<organism evidence="1 2">
    <name type="scientific">Oesophagostomum dentatum</name>
    <name type="common">Nodular worm</name>
    <dbReference type="NCBI Taxonomy" id="61180"/>
    <lineage>
        <taxon>Eukaryota</taxon>
        <taxon>Metazoa</taxon>
        <taxon>Ecdysozoa</taxon>
        <taxon>Nematoda</taxon>
        <taxon>Chromadorea</taxon>
        <taxon>Rhabditida</taxon>
        <taxon>Rhabditina</taxon>
        <taxon>Rhabditomorpha</taxon>
        <taxon>Strongyloidea</taxon>
        <taxon>Strongylidae</taxon>
        <taxon>Oesophagostomum</taxon>
    </lineage>
</organism>
<accession>A0A0B1RPX8</accession>
<name>A0A0B1RPX8_OESDE</name>
<evidence type="ECO:0000313" key="1">
    <source>
        <dbReference type="EMBL" id="KHJ75113.1"/>
    </source>
</evidence>
<dbReference type="Gene3D" id="3.40.1280.30">
    <property type="match status" value="1"/>
</dbReference>
<dbReference type="AlphaFoldDB" id="A0A0B1RPX8"/>
<dbReference type="Proteomes" id="UP000053660">
    <property type="component" value="Unassembled WGS sequence"/>
</dbReference>